<sequence length="431" mass="44378">MSRKNALMRGLRRLIRGERGAAMPFIAVSLPVILGAGAVAVDLAHLSSIRGELQATADVAARAGAWQLPDVDTAEQRAITYAGMNMSANIHGNVLQNADVTFGDWDPATRTFTQTNMAPNAIRVVTRRAATNNNGVVLIFAPVFGENVGNVSTEAVAALLANNQACVLALSPTGTGITISGSVSIQATQCGFAANSTSPNASVVTDGSSASAQILTLYSAGGVDDPHGVISTTEPIIAGTGRPLRNPYAERDDEIANEIANASISPTHNKKSKPSNSVNLKPGRYPSGYDFKGAVHLDPGVYVMSGDVSIGSGANVTGDDVTIIMDDSDINVSGGPNVDLTAPSSGPTSGIVLARQGSSSSSDLAGNTDLVFDGAIYMPDTDLDFRGTSGSVGCLQIVTNSVEFAGTPDFEINCDPLNGNRINITAVQLVS</sequence>
<dbReference type="InterPro" id="IPR018705">
    <property type="entry name" value="DUF2134_membrane"/>
</dbReference>
<reference evidence="3 4" key="1">
    <citation type="submission" date="2018-07" db="EMBL/GenBank/DDBJ databases">
        <title>Venubactetium sediminum gen. nov., sp. nov., isolated from a marine solar saltern.</title>
        <authorList>
            <person name="Wang S."/>
        </authorList>
    </citation>
    <scope>NUCLEOTIDE SEQUENCE [LARGE SCALE GENOMIC DNA]</scope>
    <source>
        <strain evidence="3 4">WD2A32</strain>
    </source>
</reference>
<proteinExistence type="predicted"/>
<keyword evidence="4" id="KW-1185">Reference proteome</keyword>
<dbReference type="RefSeq" id="WP_114580685.1">
    <property type="nucleotide sequence ID" value="NZ_QPMH01000002.1"/>
</dbReference>
<dbReference type="EMBL" id="QPMH01000002">
    <property type="protein sequence ID" value="RDD63431.1"/>
    <property type="molecule type" value="Genomic_DNA"/>
</dbReference>
<feature type="domain" description="DUF2134" evidence="2">
    <location>
        <begin position="63"/>
        <end position="157"/>
    </location>
</feature>
<organism evidence="3 4">
    <name type="scientific">Ferruginivarius sediminum</name>
    <dbReference type="NCBI Taxonomy" id="2661937"/>
    <lineage>
        <taxon>Bacteria</taxon>
        <taxon>Pseudomonadati</taxon>
        <taxon>Pseudomonadota</taxon>
        <taxon>Alphaproteobacteria</taxon>
        <taxon>Rhodospirillales</taxon>
        <taxon>Rhodospirillaceae</taxon>
        <taxon>Ferruginivarius</taxon>
    </lineage>
</organism>
<evidence type="ECO:0000259" key="2">
    <source>
        <dbReference type="Pfam" id="PF09977"/>
    </source>
</evidence>
<gene>
    <name evidence="3" type="ORF">DRB17_03035</name>
</gene>
<evidence type="ECO:0000313" key="4">
    <source>
        <dbReference type="Proteomes" id="UP000253941"/>
    </source>
</evidence>
<evidence type="ECO:0000313" key="3">
    <source>
        <dbReference type="EMBL" id="RDD63431.1"/>
    </source>
</evidence>
<accession>A0A369TDK5</accession>
<dbReference type="Proteomes" id="UP000253941">
    <property type="component" value="Unassembled WGS sequence"/>
</dbReference>
<protein>
    <recommendedName>
        <fullName evidence="2">DUF2134 domain-containing protein</fullName>
    </recommendedName>
</protein>
<name>A0A369TDK5_9PROT</name>
<feature type="region of interest" description="Disordered" evidence="1">
    <location>
        <begin position="261"/>
        <end position="281"/>
    </location>
</feature>
<evidence type="ECO:0000256" key="1">
    <source>
        <dbReference type="SAM" id="MobiDB-lite"/>
    </source>
</evidence>
<dbReference type="AlphaFoldDB" id="A0A369TDK5"/>
<comment type="caution">
    <text evidence="3">The sequence shown here is derived from an EMBL/GenBank/DDBJ whole genome shotgun (WGS) entry which is preliminary data.</text>
</comment>
<dbReference type="Pfam" id="PF09977">
    <property type="entry name" value="Tad_C"/>
    <property type="match status" value="1"/>
</dbReference>